<dbReference type="STRING" id="742767.HMPREF9456_02152"/>
<dbReference type="Pfam" id="PF14524">
    <property type="entry name" value="Wzt_C"/>
    <property type="match status" value="1"/>
</dbReference>
<dbReference type="InterPro" id="IPR029439">
    <property type="entry name" value="Wzt_C"/>
</dbReference>
<sequence length="421" mass="46727">MSDIAIKFENISKQYRLGLVGTGTIAHDLNRWWHVVRGKDDPYLKIGEVNDRSAKASSKYIWALKDITFDVKQGEVLGIIGKNGAGKSTLLKILSRVTSPSTGSIRAKGRIASLLEVGTGFHPEMTGRENIFMNGSIMGMTKAEIKRKLDEIVDFAGVEKYIDTPVKRYSSGMTVRLGFAIAAHLEPEILVVDEVLAVGDAEFQKKAIGKMQDVSKGDGRTVLFVSHNLDTVKKLCTKAILLKDGTLYKSGNVNTILDAYITEGKNVSEVNFNKQIEENLIVESAYITNEKNEVANKILTGEKWKVRIKYKVKDGGIRNVVFACGLCTALDIPINTTWSAPQSQSKGEYEIEFLCDELFLQRGTYKIVIGISRGNESLFYNDSSLQFDVVFIPKVINENLIKVDGTTGLLINQFNVNIQKR</sequence>
<keyword evidence="2" id="KW-0813">Transport</keyword>
<keyword evidence="4" id="KW-0067">ATP-binding</keyword>
<dbReference type="GO" id="GO:0140359">
    <property type="term" value="F:ABC-type transporter activity"/>
    <property type="evidence" value="ECO:0007669"/>
    <property type="project" value="InterPro"/>
</dbReference>
<dbReference type="InterPro" id="IPR003593">
    <property type="entry name" value="AAA+_ATPase"/>
</dbReference>
<dbReference type="CDD" id="cd03220">
    <property type="entry name" value="ABC_KpsT_Wzt"/>
    <property type="match status" value="1"/>
</dbReference>
<dbReference type="Pfam" id="PF00005">
    <property type="entry name" value="ABC_tran"/>
    <property type="match status" value="1"/>
</dbReference>
<dbReference type="GeneID" id="78082782"/>
<protein>
    <recommendedName>
        <fullName evidence="5">ABC transporter domain-containing protein</fullName>
    </recommendedName>
</protein>
<evidence type="ECO:0000256" key="1">
    <source>
        <dbReference type="ARBA" id="ARBA00005417"/>
    </source>
</evidence>
<dbReference type="eggNOG" id="COG1134">
    <property type="taxonomic scope" value="Bacteria"/>
</dbReference>
<organism evidence="6 7">
    <name type="scientific">Dysgonomonas mossii DSM 22836</name>
    <dbReference type="NCBI Taxonomy" id="742767"/>
    <lineage>
        <taxon>Bacteria</taxon>
        <taxon>Pseudomonadati</taxon>
        <taxon>Bacteroidota</taxon>
        <taxon>Bacteroidia</taxon>
        <taxon>Bacteroidales</taxon>
        <taxon>Dysgonomonadaceae</taxon>
        <taxon>Dysgonomonas</taxon>
    </lineage>
</organism>
<dbReference type="OrthoDB" id="9785229at2"/>
<dbReference type="Proteomes" id="UP000006420">
    <property type="component" value="Unassembled WGS sequence"/>
</dbReference>
<proteinExistence type="inferred from homology"/>
<evidence type="ECO:0000256" key="3">
    <source>
        <dbReference type="ARBA" id="ARBA00022741"/>
    </source>
</evidence>
<dbReference type="InterPro" id="IPR027417">
    <property type="entry name" value="P-loop_NTPase"/>
</dbReference>
<evidence type="ECO:0000256" key="4">
    <source>
        <dbReference type="ARBA" id="ARBA00022840"/>
    </source>
</evidence>
<dbReference type="InterPro" id="IPR003439">
    <property type="entry name" value="ABC_transporter-like_ATP-bd"/>
</dbReference>
<dbReference type="CDD" id="cd10147">
    <property type="entry name" value="Wzt_C-like"/>
    <property type="match status" value="1"/>
</dbReference>
<evidence type="ECO:0000313" key="7">
    <source>
        <dbReference type="Proteomes" id="UP000006420"/>
    </source>
</evidence>
<dbReference type="RefSeq" id="WP_006843522.1">
    <property type="nucleotide sequence ID" value="NZ_AQWJ01000005.1"/>
</dbReference>
<comment type="caution">
    <text evidence="6">The sequence shown here is derived from an EMBL/GenBank/DDBJ whole genome shotgun (WGS) entry which is preliminary data.</text>
</comment>
<feature type="domain" description="ABC transporter" evidence="5">
    <location>
        <begin position="44"/>
        <end position="269"/>
    </location>
</feature>
<dbReference type="Gene3D" id="3.40.50.300">
    <property type="entry name" value="P-loop containing nucleotide triphosphate hydrolases"/>
    <property type="match status" value="1"/>
</dbReference>
<dbReference type="SMART" id="SM00382">
    <property type="entry name" value="AAA"/>
    <property type="match status" value="1"/>
</dbReference>
<accession>F8X272</accession>
<gene>
    <name evidence="6" type="ORF">HMPREF9456_02152</name>
</gene>
<dbReference type="AlphaFoldDB" id="F8X272"/>
<dbReference type="EMBL" id="ADLW01000010">
    <property type="protein sequence ID" value="EGK05888.1"/>
    <property type="molecule type" value="Genomic_DNA"/>
</dbReference>
<dbReference type="SUPFAM" id="SSF52540">
    <property type="entry name" value="P-loop containing nucleoside triphosphate hydrolases"/>
    <property type="match status" value="1"/>
</dbReference>
<reference evidence="6 7" key="1">
    <citation type="submission" date="2011-04" db="EMBL/GenBank/DDBJ databases">
        <title>The Genome Sequence of Dysgonomonas mossii DSM 22836.</title>
        <authorList>
            <consortium name="The Broad Institute Genome Sequencing Platform"/>
            <person name="Earl A."/>
            <person name="Ward D."/>
            <person name="Feldgarden M."/>
            <person name="Gevers D."/>
            <person name="Pudlo N."/>
            <person name="Martens E."/>
            <person name="Allen-Vercoe E."/>
            <person name="Young S.K."/>
            <person name="Zeng Q."/>
            <person name="Gargeya S."/>
            <person name="Fitzgerald M."/>
            <person name="Haas B."/>
            <person name="Abouelleil A."/>
            <person name="Alvarado L."/>
            <person name="Arachchi H.M."/>
            <person name="Berlin A."/>
            <person name="Brown A."/>
            <person name="Chapman S.B."/>
            <person name="Chen Z."/>
            <person name="Dunbar C."/>
            <person name="Freedman E."/>
            <person name="Gearin G."/>
            <person name="Gellesch M."/>
            <person name="Goldberg J."/>
            <person name="Griggs A."/>
            <person name="Gujja S."/>
            <person name="Heiman D."/>
            <person name="Howarth C."/>
            <person name="Larson L."/>
            <person name="Lui A."/>
            <person name="MacDonald P.J.P."/>
            <person name="Mehta T."/>
            <person name="Montmayeur A."/>
            <person name="Murphy C."/>
            <person name="Neiman D."/>
            <person name="Pearson M."/>
            <person name="Priest M."/>
            <person name="Roberts A."/>
            <person name="Saif S."/>
            <person name="Shea T."/>
            <person name="Shenoy N."/>
            <person name="Sisk P."/>
            <person name="Stolte C."/>
            <person name="Sykes S."/>
            <person name="Yandava C."/>
            <person name="Wortman J."/>
            <person name="Nusbaum C."/>
            <person name="Birren B."/>
        </authorList>
    </citation>
    <scope>NUCLEOTIDE SEQUENCE [LARGE SCALE GENOMIC DNA]</scope>
    <source>
        <strain evidence="6 7">DSM 22836</strain>
    </source>
</reference>
<dbReference type="GO" id="GO:0016020">
    <property type="term" value="C:membrane"/>
    <property type="evidence" value="ECO:0007669"/>
    <property type="project" value="InterPro"/>
</dbReference>
<keyword evidence="7" id="KW-1185">Reference proteome</keyword>
<evidence type="ECO:0000259" key="5">
    <source>
        <dbReference type="PROSITE" id="PS50893"/>
    </source>
</evidence>
<dbReference type="PANTHER" id="PTHR46743:SF2">
    <property type="entry name" value="TEICHOIC ACIDS EXPORT ATP-BINDING PROTEIN TAGH"/>
    <property type="match status" value="1"/>
</dbReference>
<dbReference type="HOGENOM" id="CLU_000604_101_4_10"/>
<dbReference type="GO" id="GO:0016887">
    <property type="term" value="F:ATP hydrolysis activity"/>
    <property type="evidence" value="ECO:0007669"/>
    <property type="project" value="InterPro"/>
</dbReference>
<keyword evidence="3" id="KW-0547">Nucleotide-binding</keyword>
<dbReference type="Gene3D" id="2.70.50.60">
    <property type="entry name" value="abc- transporter (atp binding component) like domain"/>
    <property type="match status" value="1"/>
</dbReference>
<dbReference type="InterPro" id="IPR015860">
    <property type="entry name" value="ABC_transpr_TagH-like"/>
</dbReference>
<evidence type="ECO:0000313" key="6">
    <source>
        <dbReference type="EMBL" id="EGK05888.1"/>
    </source>
</evidence>
<comment type="similarity">
    <text evidence="1">Belongs to the ABC transporter superfamily.</text>
</comment>
<dbReference type="PANTHER" id="PTHR46743">
    <property type="entry name" value="TEICHOIC ACIDS EXPORT ATP-BINDING PROTEIN TAGH"/>
    <property type="match status" value="1"/>
</dbReference>
<evidence type="ECO:0000256" key="2">
    <source>
        <dbReference type="ARBA" id="ARBA00022448"/>
    </source>
</evidence>
<dbReference type="GO" id="GO:0005524">
    <property type="term" value="F:ATP binding"/>
    <property type="evidence" value="ECO:0007669"/>
    <property type="project" value="UniProtKB-KW"/>
</dbReference>
<dbReference type="PROSITE" id="PS50893">
    <property type="entry name" value="ABC_TRANSPORTER_2"/>
    <property type="match status" value="1"/>
</dbReference>
<dbReference type="InterPro" id="IPR050683">
    <property type="entry name" value="Bact_Polysacc_Export_ATP-bd"/>
</dbReference>
<name>F8X272_9BACT</name>